<evidence type="ECO:0000256" key="1">
    <source>
        <dbReference type="ARBA" id="ARBA00009528"/>
    </source>
</evidence>
<comment type="similarity">
    <text evidence="1">Belongs to the peptidase M17 family.</text>
</comment>
<evidence type="ECO:0000256" key="3">
    <source>
        <dbReference type="ARBA" id="ARBA00022670"/>
    </source>
</evidence>
<dbReference type="EMBL" id="BAABQM010000002">
    <property type="protein sequence ID" value="GAA5414666.1"/>
    <property type="molecule type" value="Genomic_DNA"/>
</dbReference>
<dbReference type="InterPro" id="IPR000819">
    <property type="entry name" value="Peptidase_M17_C"/>
</dbReference>
<comment type="caution">
    <text evidence="10">The sequence shown here is derived from an EMBL/GenBank/DDBJ whole genome shotgun (WGS) entry which is preliminary data.</text>
</comment>
<dbReference type="InterPro" id="IPR011356">
    <property type="entry name" value="Leucine_aapep/pepB"/>
</dbReference>
<evidence type="ECO:0000256" key="7">
    <source>
        <dbReference type="ARBA" id="ARBA00050021"/>
    </source>
</evidence>
<evidence type="ECO:0000256" key="6">
    <source>
        <dbReference type="ARBA" id="ARBA00049972"/>
    </source>
</evidence>
<evidence type="ECO:0000256" key="5">
    <source>
        <dbReference type="ARBA" id="ARBA00033172"/>
    </source>
</evidence>
<dbReference type="RefSeq" id="WP_353289827.1">
    <property type="nucleotide sequence ID" value="NZ_BAABQM010000002.1"/>
</dbReference>
<dbReference type="PROSITE" id="PS00631">
    <property type="entry name" value="CYTOSOL_AP"/>
    <property type="match status" value="1"/>
</dbReference>
<evidence type="ECO:0000256" key="4">
    <source>
        <dbReference type="ARBA" id="ARBA00022801"/>
    </source>
</evidence>
<dbReference type="SUPFAM" id="SSF53187">
    <property type="entry name" value="Zn-dependent exopeptidases"/>
    <property type="match status" value="1"/>
</dbReference>
<evidence type="ECO:0000313" key="10">
    <source>
        <dbReference type="EMBL" id="GAA5414666.1"/>
    </source>
</evidence>
<reference evidence="10" key="1">
    <citation type="submission" date="2024-02" db="EMBL/GenBank/DDBJ databases">
        <title>Draft genome sequence of new strains in genus Ureaplasma.</title>
        <authorList>
            <person name="Nakajima Y."/>
            <person name="Segawa T."/>
        </authorList>
    </citation>
    <scope>NUCLEOTIDE SEQUENCE [LARGE SCALE GENOMIC DNA]</scope>
    <source>
        <strain evidence="10">OM1</strain>
    </source>
</reference>
<name>A0ABP9U5P4_9BACT</name>
<keyword evidence="4" id="KW-0378">Hydrolase</keyword>
<proteinExistence type="inferred from homology"/>
<dbReference type="CDD" id="cd00433">
    <property type="entry name" value="Peptidase_M17"/>
    <property type="match status" value="1"/>
</dbReference>
<evidence type="ECO:0000259" key="9">
    <source>
        <dbReference type="PROSITE" id="PS00631"/>
    </source>
</evidence>
<keyword evidence="2 10" id="KW-0031">Aminopeptidase</keyword>
<feature type="domain" description="Cytosol aminopeptidase" evidence="9">
    <location>
        <begin position="309"/>
        <end position="316"/>
    </location>
</feature>
<protein>
    <recommendedName>
        <fullName evidence="7">Probable cytosol aminopeptidase</fullName>
    </recommendedName>
    <alternativeName>
        <fullName evidence="8">Leucine aminopeptidase</fullName>
    </alternativeName>
    <alternativeName>
        <fullName evidence="5">Leucyl aminopeptidase</fullName>
    </alternativeName>
</protein>
<evidence type="ECO:0000313" key="11">
    <source>
        <dbReference type="Proteomes" id="UP001449582"/>
    </source>
</evidence>
<dbReference type="Gene3D" id="3.40.630.10">
    <property type="entry name" value="Zn peptidases"/>
    <property type="match status" value="1"/>
</dbReference>
<comment type="function">
    <text evidence="6">Presumably involved in the processing and regular turnover of intracellular proteins. Catalyzes the removal of unsubstituted N-terminal amino acids from various peptides.</text>
</comment>
<dbReference type="PANTHER" id="PTHR11963">
    <property type="entry name" value="LEUCINE AMINOPEPTIDASE-RELATED"/>
    <property type="match status" value="1"/>
</dbReference>
<keyword evidence="11" id="KW-1185">Reference proteome</keyword>
<gene>
    <name evidence="10" type="ORF">UREOM_3770</name>
</gene>
<accession>A0ABP9U5P4</accession>
<evidence type="ECO:0000256" key="2">
    <source>
        <dbReference type="ARBA" id="ARBA00022438"/>
    </source>
</evidence>
<dbReference type="GO" id="GO:0004177">
    <property type="term" value="F:aminopeptidase activity"/>
    <property type="evidence" value="ECO:0007669"/>
    <property type="project" value="UniProtKB-KW"/>
</dbReference>
<dbReference type="NCBIfam" id="NF002080">
    <property type="entry name" value="PRK00913.3-2"/>
    <property type="match status" value="1"/>
</dbReference>
<evidence type="ECO:0000256" key="8">
    <source>
        <dbReference type="ARBA" id="ARBA00050061"/>
    </source>
</evidence>
<dbReference type="Proteomes" id="UP001449582">
    <property type="component" value="Unassembled WGS sequence"/>
</dbReference>
<dbReference type="Pfam" id="PF00883">
    <property type="entry name" value="Peptidase_M17"/>
    <property type="match status" value="1"/>
</dbReference>
<dbReference type="PRINTS" id="PR00481">
    <property type="entry name" value="LAMNOPPTDASE"/>
</dbReference>
<sequence>MKISNQFESKRVLKAVEANHGIADFEDIKGTHQIFHHEVNSYNIVMGKELEADELFRALSTFIEAETRVSYDIDVDSFLNIVRKEDHETLINILVNAVEYGSMIPWTLNKKLGAERPEHTLVITDHCMTKLAQERHQVAKDRNFARSLQDMPSNLMVPGKFVELMKEHFAGLNVKITVLERKELEEKGMNLLVGVGQAATKEADQPRLMVIEYLGNPENKEELIGFVGKGVCFDTGGNNIKISGHMRWMKYDMSGAAIVGSTLHALATNNVKVNAVAVMPLVLNLCDTNAQRPDDVIVSYNGMSVEIDNTDAEGRLILADALTYAVRDLKVTEVYDIATLTGAMVFSLGNTYSGIWASTNDVWHRIEAQAEKAGELVWRLPFHHDFKDLLSSRYADIANSVADMRGGSSRAAAFLREFTEGKPYGHFDVAATADKDFRNQHKGTGAIVNTFYNIAKNR</sequence>
<dbReference type="PANTHER" id="PTHR11963:SF23">
    <property type="entry name" value="CYTOSOL AMINOPEPTIDASE"/>
    <property type="match status" value="1"/>
</dbReference>
<organism evidence="10 11">
    <name type="scientific">Ureaplasma ceti</name>
    <dbReference type="NCBI Taxonomy" id="3119530"/>
    <lineage>
        <taxon>Bacteria</taxon>
        <taxon>Bacillati</taxon>
        <taxon>Mycoplasmatota</taxon>
        <taxon>Mycoplasmoidales</taxon>
        <taxon>Mycoplasmoidaceae</taxon>
        <taxon>Ureaplasma</taxon>
    </lineage>
</organism>
<keyword evidence="3" id="KW-0645">Protease</keyword>